<dbReference type="InterPro" id="IPR043504">
    <property type="entry name" value="Peptidase_S1_PA_chymotrypsin"/>
</dbReference>
<evidence type="ECO:0000256" key="6">
    <source>
        <dbReference type="SAM" id="SignalP"/>
    </source>
</evidence>
<dbReference type="GO" id="GO:0004252">
    <property type="term" value="F:serine-type endopeptidase activity"/>
    <property type="evidence" value="ECO:0007669"/>
    <property type="project" value="InterPro"/>
</dbReference>
<evidence type="ECO:0000256" key="2">
    <source>
        <dbReference type="ARBA" id="ARBA00023026"/>
    </source>
</evidence>
<dbReference type="PROSITE" id="PS00134">
    <property type="entry name" value="TRYPSIN_HIS"/>
    <property type="match status" value="1"/>
</dbReference>
<dbReference type="FunFam" id="2.40.10.10:FF:000002">
    <property type="entry name" value="Transmembrane protease serine"/>
    <property type="match status" value="1"/>
</dbReference>
<dbReference type="GO" id="GO:0006508">
    <property type="term" value="P:proteolysis"/>
    <property type="evidence" value="ECO:0007669"/>
    <property type="project" value="UniProtKB-KW"/>
</dbReference>
<dbReference type="SUPFAM" id="SSF50494">
    <property type="entry name" value="Trypsin-like serine proteases"/>
    <property type="match status" value="1"/>
</dbReference>
<feature type="chain" id="PRO_5042292717" evidence="6">
    <location>
        <begin position="25"/>
        <end position="455"/>
    </location>
</feature>
<dbReference type="EMBL" id="JATAAI010000021">
    <property type="protein sequence ID" value="KAK1738266.1"/>
    <property type="molecule type" value="Genomic_DNA"/>
</dbReference>
<evidence type="ECO:0000256" key="3">
    <source>
        <dbReference type="ARBA" id="ARBA00023157"/>
    </source>
</evidence>
<feature type="signal peptide" evidence="6">
    <location>
        <begin position="1"/>
        <end position="24"/>
    </location>
</feature>
<keyword evidence="4" id="KW-0720">Serine protease</keyword>
<evidence type="ECO:0000256" key="5">
    <source>
        <dbReference type="SAM" id="MobiDB-lite"/>
    </source>
</evidence>
<reference evidence="8" key="1">
    <citation type="submission" date="2023-06" db="EMBL/GenBank/DDBJ databases">
        <title>Survivors Of The Sea: Transcriptome response of Skeletonema marinoi to long-term dormancy.</title>
        <authorList>
            <person name="Pinder M.I.M."/>
            <person name="Kourtchenko O."/>
            <person name="Robertson E.K."/>
            <person name="Larsson T."/>
            <person name="Maumus F."/>
            <person name="Osuna-Cruz C.M."/>
            <person name="Vancaester E."/>
            <person name="Stenow R."/>
            <person name="Vandepoele K."/>
            <person name="Ploug H."/>
            <person name="Bruchert V."/>
            <person name="Godhe A."/>
            <person name="Topel M."/>
        </authorList>
    </citation>
    <scope>NUCLEOTIDE SEQUENCE</scope>
    <source>
        <strain evidence="8">R05AC</strain>
    </source>
</reference>
<evidence type="ECO:0000313" key="9">
    <source>
        <dbReference type="Proteomes" id="UP001224775"/>
    </source>
</evidence>
<accession>A0AAD9D8L9</accession>
<dbReference type="InterPro" id="IPR001314">
    <property type="entry name" value="Peptidase_S1A"/>
</dbReference>
<evidence type="ECO:0000256" key="4">
    <source>
        <dbReference type="RuleBase" id="RU363034"/>
    </source>
</evidence>
<dbReference type="InterPro" id="IPR001254">
    <property type="entry name" value="Trypsin_dom"/>
</dbReference>
<evidence type="ECO:0000256" key="1">
    <source>
        <dbReference type="ARBA" id="ARBA00007664"/>
    </source>
</evidence>
<dbReference type="PANTHER" id="PTHR24276:SF91">
    <property type="entry name" value="AT26814P-RELATED"/>
    <property type="match status" value="1"/>
</dbReference>
<keyword evidence="4 8" id="KW-0645">Protease</keyword>
<dbReference type="AlphaFoldDB" id="A0AAD9D8L9"/>
<dbReference type="InterPro" id="IPR009003">
    <property type="entry name" value="Peptidase_S1_PA"/>
</dbReference>
<protein>
    <submittedName>
        <fullName evidence="8">Trypsin-like serine protease</fullName>
        <ecNumber evidence="8">3.4.21.-</ecNumber>
    </submittedName>
</protein>
<keyword evidence="6" id="KW-0732">Signal</keyword>
<dbReference type="PROSITE" id="PS50240">
    <property type="entry name" value="TRYPSIN_DOM"/>
    <property type="match status" value="1"/>
</dbReference>
<keyword evidence="9" id="KW-1185">Reference proteome</keyword>
<comment type="similarity">
    <text evidence="1">Belongs to the peptidase S1 family.</text>
</comment>
<dbReference type="Gene3D" id="2.40.10.10">
    <property type="entry name" value="Trypsin-like serine proteases"/>
    <property type="match status" value="1"/>
</dbReference>
<evidence type="ECO:0000313" key="8">
    <source>
        <dbReference type="EMBL" id="KAK1738266.1"/>
    </source>
</evidence>
<feature type="domain" description="Peptidase S1" evidence="7">
    <location>
        <begin position="39"/>
        <end position="278"/>
    </location>
</feature>
<dbReference type="Pfam" id="PF00089">
    <property type="entry name" value="Trypsin"/>
    <property type="match status" value="1"/>
</dbReference>
<dbReference type="InterPro" id="IPR033116">
    <property type="entry name" value="TRYPSIN_SER"/>
</dbReference>
<feature type="compositionally biased region" description="Low complexity" evidence="5">
    <location>
        <begin position="295"/>
        <end position="341"/>
    </location>
</feature>
<dbReference type="Proteomes" id="UP001224775">
    <property type="component" value="Unassembled WGS sequence"/>
</dbReference>
<dbReference type="CDD" id="cd00190">
    <property type="entry name" value="Tryp_SPc"/>
    <property type="match status" value="1"/>
</dbReference>
<keyword evidence="2" id="KW-0843">Virulence</keyword>
<gene>
    <name evidence="8" type="ORF">QTG54_010935</name>
</gene>
<dbReference type="PROSITE" id="PS00135">
    <property type="entry name" value="TRYPSIN_SER"/>
    <property type="match status" value="1"/>
</dbReference>
<dbReference type="InterPro" id="IPR050430">
    <property type="entry name" value="Peptidase_S1"/>
</dbReference>
<dbReference type="PANTHER" id="PTHR24276">
    <property type="entry name" value="POLYSERASE-RELATED"/>
    <property type="match status" value="1"/>
</dbReference>
<organism evidence="8 9">
    <name type="scientific">Skeletonema marinoi</name>
    <dbReference type="NCBI Taxonomy" id="267567"/>
    <lineage>
        <taxon>Eukaryota</taxon>
        <taxon>Sar</taxon>
        <taxon>Stramenopiles</taxon>
        <taxon>Ochrophyta</taxon>
        <taxon>Bacillariophyta</taxon>
        <taxon>Coscinodiscophyceae</taxon>
        <taxon>Thalassiosirophycidae</taxon>
        <taxon>Thalassiosirales</taxon>
        <taxon>Skeletonemataceae</taxon>
        <taxon>Skeletonema</taxon>
        <taxon>Skeletonema marinoi-dohrnii complex</taxon>
    </lineage>
</organism>
<dbReference type="InterPro" id="IPR018114">
    <property type="entry name" value="TRYPSIN_HIS"/>
</dbReference>
<name>A0AAD9D8L9_9STRA</name>
<dbReference type="EC" id="3.4.21.-" evidence="8"/>
<proteinExistence type="inferred from homology"/>
<keyword evidence="4 8" id="KW-0378">Hydrolase</keyword>
<evidence type="ECO:0000259" key="7">
    <source>
        <dbReference type="PROSITE" id="PS50240"/>
    </source>
</evidence>
<dbReference type="PRINTS" id="PR00722">
    <property type="entry name" value="CHYMOTRYPSIN"/>
</dbReference>
<dbReference type="SMART" id="SM00020">
    <property type="entry name" value="Tryp_SPc"/>
    <property type="match status" value="1"/>
</dbReference>
<feature type="region of interest" description="Disordered" evidence="5">
    <location>
        <begin position="292"/>
        <end position="342"/>
    </location>
</feature>
<comment type="caution">
    <text evidence="8">The sequence shown here is derived from an EMBL/GenBank/DDBJ whole genome shotgun (WGS) entry which is preliminary data.</text>
</comment>
<sequence>MKVQQTQSLSVLLGLVSYFASAEASSSTSMRNPHKHTRIINGTKAVDGRYNYFVALQHELIGHVCGGSLIAPDVVLTAAHCEHPDMLAVITRHDLDNRSDGTAIPIKGSLPHPNYDDFSFDNDFMLLFLRDPAPQDATFVKLNSNPNFPAAGGPVTVMGHGLTDPLGFGANEELLEVEVNVVSNEACEQSEGYLEIESAYLSYESLITDNMLCAADVGEDSCQGDSGGPLIVQGNDENGSTDILSGVVSWGFGCGDSDFPGVYARVSSAWTWIQNEVCNRSMYPPAEFDCDSLISSPTPTPQQTSSPTTSSQQTMTMTPTHTTLKSTSSPTTSSQPTLSPTVSCPPPYNSSFNYSVGDQVNFGEEIFICQPRDGSTQCTDDSSVWSHIKACCPTVFDNTRTDYQAYDKVSYESSMIFMCQPGPYEEYCNIHAYDLEWNDIQVDLYENAWTYVGEC</sequence>
<keyword evidence="3" id="KW-1015">Disulfide bond</keyword>